<dbReference type="Proteomes" id="UP001177003">
    <property type="component" value="Chromosome 5"/>
</dbReference>
<dbReference type="EMBL" id="OX465081">
    <property type="protein sequence ID" value="CAI9285320.1"/>
    <property type="molecule type" value="Genomic_DNA"/>
</dbReference>
<keyword evidence="1" id="KW-0175">Coiled coil</keyword>
<accession>A0AA35Z3N3</accession>
<feature type="coiled-coil region" evidence="1">
    <location>
        <begin position="83"/>
        <end position="110"/>
    </location>
</feature>
<sequence length="111" mass="13048">MHHQVHHHLPSSLFSINIGQPPHSSFFVLQSQIHTTIKITPLLHTLTSISFHILEPHLRTRSVSIPNMVPLKKYKQTLNLRNEEKMKRELQSVERDIGEAEIERNQWEEKC</sequence>
<gene>
    <name evidence="2" type="ORF">LSALG_LOCUS24794</name>
</gene>
<organism evidence="2 3">
    <name type="scientific">Lactuca saligna</name>
    <name type="common">Willowleaf lettuce</name>
    <dbReference type="NCBI Taxonomy" id="75948"/>
    <lineage>
        <taxon>Eukaryota</taxon>
        <taxon>Viridiplantae</taxon>
        <taxon>Streptophyta</taxon>
        <taxon>Embryophyta</taxon>
        <taxon>Tracheophyta</taxon>
        <taxon>Spermatophyta</taxon>
        <taxon>Magnoliopsida</taxon>
        <taxon>eudicotyledons</taxon>
        <taxon>Gunneridae</taxon>
        <taxon>Pentapetalae</taxon>
        <taxon>asterids</taxon>
        <taxon>campanulids</taxon>
        <taxon>Asterales</taxon>
        <taxon>Asteraceae</taxon>
        <taxon>Cichorioideae</taxon>
        <taxon>Cichorieae</taxon>
        <taxon>Lactucinae</taxon>
        <taxon>Lactuca</taxon>
    </lineage>
</organism>
<reference evidence="2" key="1">
    <citation type="submission" date="2023-04" db="EMBL/GenBank/DDBJ databases">
        <authorList>
            <person name="Vijverberg K."/>
            <person name="Xiong W."/>
            <person name="Schranz E."/>
        </authorList>
    </citation>
    <scope>NUCLEOTIDE SEQUENCE</scope>
</reference>
<evidence type="ECO:0000256" key="1">
    <source>
        <dbReference type="SAM" id="Coils"/>
    </source>
</evidence>
<keyword evidence="3" id="KW-1185">Reference proteome</keyword>
<evidence type="ECO:0000313" key="2">
    <source>
        <dbReference type="EMBL" id="CAI9285320.1"/>
    </source>
</evidence>
<name>A0AA35Z3N3_LACSI</name>
<dbReference type="AlphaFoldDB" id="A0AA35Z3N3"/>
<dbReference type="PANTHER" id="PTHR46681:SF1">
    <property type="entry name" value="KINETOCHORE PROTEIN NDC80 HOMOLOG"/>
    <property type="match status" value="1"/>
</dbReference>
<proteinExistence type="predicted"/>
<dbReference type="PANTHER" id="PTHR46681">
    <property type="entry name" value="KINETOCHORE PROTEIN NDC80 HOMOLOG"/>
    <property type="match status" value="1"/>
</dbReference>
<evidence type="ECO:0000313" key="3">
    <source>
        <dbReference type="Proteomes" id="UP001177003"/>
    </source>
</evidence>
<protein>
    <submittedName>
        <fullName evidence="2">Uncharacterized protein</fullName>
    </submittedName>
</protein>
<dbReference type="InterPro" id="IPR055307">
    <property type="entry name" value="NDC80_plants"/>
</dbReference>